<name>Q4UED0_THEAN</name>
<accession>Q4UED0</accession>
<keyword evidence="2" id="KW-1185">Reference proteome</keyword>
<dbReference type="VEuPathDB" id="PiroplasmaDB:TA13110"/>
<protein>
    <submittedName>
        <fullName evidence="1">Uncharacterized protein</fullName>
    </submittedName>
</protein>
<organism evidence="1 2">
    <name type="scientific">Theileria annulata</name>
    <dbReference type="NCBI Taxonomy" id="5874"/>
    <lineage>
        <taxon>Eukaryota</taxon>
        <taxon>Sar</taxon>
        <taxon>Alveolata</taxon>
        <taxon>Apicomplexa</taxon>
        <taxon>Aconoidasida</taxon>
        <taxon>Piroplasmida</taxon>
        <taxon>Theileriidae</taxon>
        <taxon>Theileria</taxon>
    </lineage>
</organism>
<dbReference type="FunCoup" id="Q4UED0">
    <property type="interactions" value="27"/>
</dbReference>
<evidence type="ECO:0000313" key="1">
    <source>
        <dbReference type="EMBL" id="CAI74559.1"/>
    </source>
</evidence>
<reference evidence="1 2" key="1">
    <citation type="journal article" date="2005" name="Science">
        <title>Genome of the host-cell transforming parasite Theileria annulata compared with T. parva.</title>
        <authorList>
            <person name="Pain A."/>
            <person name="Renauld H."/>
            <person name="Berriman M."/>
            <person name="Murphy L."/>
            <person name="Yeats C.A."/>
            <person name="Weir W."/>
            <person name="Kerhornou A."/>
            <person name="Aslett M."/>
            <person name="Bishop R."/>
            <person name="Bouchier C."/>
            <person name="Cochet M."/>
            <person name="Coulson R.M.R."/>
            <person name="Cronin A."/>
            <person name="de Villiers E.P."/>
            <person name="Fraser A."/>
            <person name="Fosker N."/>
            <person name="Gardner M."/>
            <person name="Goble A."/>
            <person name="Griffiths-Jones S."/>
            <person name="Harris D.E."/>
            <person name="Katzer F."/>
            <person name="Larke N."/>
            <person name="Lord A."/>
            <person name="Maser P."/>
            <person name="McKellar S."/>
            <person name="Mooney P."/>
            <person name="Morton F."/>
            <person name="Nene V."/>
            <person name="O'Neil S."/>
            <person name="Price C."/>
            <person name="Quail M.A."/>
            <person name="Rabbinowitsch E."/>
            <person name="Rawlings N.D."/>
            <person name="Rutter S."/>
            <person name="Saunders D."/>
            <person name="Seeger K."/>
            <person name="Shah T."/>
            <person name="Squares R."/>
            <person name="Squares S."/>
            <person name="Tivey A."/>
            <person name="Walker A.R."/>
            <person name="Woodward J."/>
            <person name="Dobbelaere D.A.E."/>
            <person name="Langsley G."/>
            <person name="Rajandream M.A."/>
            <person name="McKeever D."/>
            <person name="Shiels B."/>
            <person name="Tait A."/>
            <person name="Barrell B.G."/>
            <person name="Hall N."/>
        </authorList>
    </citation>
    <scope>NUCLEOTIDE SEQUENCE [LARGE SCALE GENOMIC DNA]</scope>
    <source>
        <strain evidence="2">Ankara</strain>
    </source>
</reference>
<proteinExistence type="predicted"/>
<gene>
    <name evidence="1" type="ORF">TA13110</name>
</gene>
<dbReference type="GeneID" id="3862070"/>
<dbReference type="EMBL" id="CR940348">
    <property type="protein sequence ID" value="CAI74559.1"/>
    <property type="molecule type" value="Genomic_DNA"/>
</dbReference>
<dbReference type="RefSeq" id="XP_952291.1">
    <property type="nucleotide sequence ID" value="XM_947198.1"/>
</dbReference>
<dbReference type="OMA" id="YEFKEEH"/>
<dbReference type="eggNOG" id="ENOG502QXHM">
    <property type="taxonomic scope" value="Eukaryota"/>
</dbReference>
<evidence type="ECO:0000313" key="2">
    <source>
        <dbReference type="Proteomes" id="UP000001950"/>
    </source>
</evidence>
<sequence length="128" mass="14575">MRTSFLRYAKKAVSQPLSNKPMPGSVSEPVSSYEKFCPLATPTHVEGIWRAPRSQGFTKEQFDRAYPDSYKGMKIGLPTPGTFAADHVDPKFDEISPLVWTCILMSPLIVWAIYEFKEEHFPSKTEHH</sequence>
<dbReference type="Proteomes" id="UP000001950">
    <property type="component" value="Chromosome 2"/>
</dbReference>
<dbReference type="OrthoDB" id="364653at2759"/>
<dbReference type="KEGG" id="tan:TA13110"/>
<dbReference type="InParanoid" id="Q4UED0"/>
<dbReference type="AlphaFoldDB" id="Q4UED0"/>